<dbReference type="Pfam" id="PF10011">
    <property type="entry name" value="DUF2254"/>
    <property type="match status" value="1"/>
</dbReference>
<dbReference type="AlphaFoldDB" id="A0A143C7A7"/>
<accession>A0A143C7A7</accession>
<feature type="transmembrane region" description="Helical" evidence="2">
    <location>
        <begin position="56"/>
        <end position="80"/>
    </location>
</feature>
<keyword evidence="2" id="KW-0812">Transmembrane</keyword>
<protein>
    <recommendedName>
        <fullName evidence="5">DUF2254 domain-containing protein</fullName>
    </recommendedName>
</protein>
<feature type="region of interest" description="Disordered" evidence="1">
    <location>
        <begin position="185"/>
        <end position="211"/>
    </location>
</feature>
<feature type="transmembrane region" description="Helical" evidence="2">
    <location>
        <begin position="139"/>
        <end position="160"/>
    </location>
</feature>
<reference evidence="4" key="1">
    <citation type="submission" date="2016-04" db="EMBL/GenBank/DDBJ databases">
        <authorList>
            <person name="Zhang B."/>
        </authorList>
    </citation>
    <scope>NUCLEOTIDE SEQUENCE [LARGE SCALE GENOMIC DNA]</scope>
    <source>
        <strain evidence="4">S10</strain>
    </source>
</reference>
<keyword evidence="2" id="KW-0472">Membrane</keyword>
<evidence type="ECO:0008006" key="5">
    <source>
        <dbReference type="Google" id="ProtNLM"/>
    </source>
</evidence>
<evidence type="ECO:0000313" key="3">
    <source>
        <dbReference type="EMBL" id="AMW12855.1"/>
    </source>
</evidence>
<dbReference type="InterPro" id="IPR018723">
    <property type="entry name" value="DUF2254_membrane"/>
</dbReference>
<sequence length="450" mass="48614">MRDTLRAQLWPLPTLGVTLAVVAGVGMPRVDRRIQPDLPSWLKDYLFSGNSDAARSVLGAIAGSMVTVTALTFSLTVLTLQLASSQFSPRLLRTFTADRYVQTTLALFLTTFTYALTVLRTVRTDEDEQTGFVPQLSVTVAFLLTLASMLALVLFLSHLAREIRVETMMSRVHSAADRTIQRLLPDMKDTPRGDPTARNHRGAPPEPPANALPLTVGASGFLTSVDEEGLLKAAMEADAVLLIDRSPGSSLITGTPMGAAWPRAGEPFAPETRARLIEAAAEAVSTGAERTDLQDIAFGLRQLTDIAAKALSPGINDPTTAVHTLSHSSALLCELAQRDLGPHLLFDDDQQVRVVLRRPNLEELLDLAVAQPLRYGAAEPAVLARIAMLLSELAWSSAPDRHPPVVAALTRLRSTIEAQNLHPAERVGLTELTQRVEQALAGRWAHNPAP</sequence>
<organism evidence="3 4">
    <name type="scientific">Streptomyces qaidamensis</name>
    <dbReference type="NCBI Taxonomy" id="1783515"/>
    <lineage>
        <taxon>Bacteria</taxon>
        <taxon>Bacillati</taxon>
        <taxon>Actinomycetota</taxon>
        <taxon>Actinomycetes</taxon>
        <taxon>Kitasatosporales</taxon>
        <taxon>Streptomycetaceae</taxon>
        <taxon>Streptomyces</taxon>
        <taxon>Streptomyces aurantiacus group</taxon>
    </lineage>
</organism>
<dbReference type="KEGG" id="stsi:A4E84_27220"/>
<dbReference type="Proteomes" id="UP000076096">
    <property type="component" value="Chromosome"/>
</dbReference>
<name>A0A143C7A7_9ACTN</name>
<keyword evidence="4" id="KW-1185">Reference proteome</keyword>
<evidence type="ECO:0000256" key="1">
    <source>
        <dbReference type="SAM" id="MobiDB-lite"/>
    </source>
</evidence>
<feature type="transmembrane region" description="Helical" evidence="2">
    <location>
        <begin position="100"/>
        <end position="119"/>
    </location>
</feature>
<evidence type="ECO:0000256" key="2">
    <source>
        <dbReference type="SAM" id="Phobius"/>
    </source>
</evidence>
<feature type="compositionally biased region" description="Basic and acidic residues" evidence="1">
    <location>
        <begin position="185"/>
        <end position="197"/>
    </location>
</feature>
<evidence type="ECO:0000313" key="4">
    <source>
        <dbReference type="Proteomes" id="UP000076096"/>
    </source>
</evidence>
<proteinExistence type="predicted"/>
<keyword evidence="2" id="KW-1133">Transmembrane helix</keyword>
<gene>
    <name evidence="3" type="ORF">A4E84_27220</name>
</gene>
<dbReference type="RefSeq" id="WP_062929059.1">
    <property type="nucleotide sequence ID" value="NZ_CP015098.1"/>
</dbReference>
<dbReference type="EMBL" id="CP015098">
    <property type="protein sequence ID" value="AMW12855.1"/>
    <property type="molecule type" value="Genomic_DNA"/>
</dbReference>
<dbReference type="STRING" id="1783515.A4E84_27220"/>